<dbReference type="InterPro" id="IPR051396">
    <property type="entry name" value="Bact_Antivir_Def_Nuclease"/>
</dbReference>
<evidence type="ECO:0000259" key="1">
    <source>
        <dbReference type="Pfam" id="PF13175"/>
    </source>
</evidence>
<dbReference type="InterPro" id="IPR027417">
    <property type="entry name" value="P-loop_NTPase"/>
</dbReference>
<gene>
    <name evidence="3" type="ORF">BIU88_02225</name>
</gene>
<name>A0A1D8D444_CHLLM</name>
<evidence type="ECO:0000313" key="3">
    <source>
        <dbReference type="EMBL" id="AOS83064.1"/>
    </source>
</evidence>
<accession>A0A1D8D444</accession>
<protein>
    <recommendedName>
        <fullName evidence="5">ATP-dependent endonuclease</fullName>
    </recommendedName>
</protein>
<feature type="domain" description="Endonuclease GajA/Old nuclease/RecF-like AAA" evidence="1">
    <location>
        <begin position="278"/>
        <end position="350"/>
    </location>
</feature>
<feature type="domain" description="Endonuclease GajA/Old nuclease/RecF-like AAA" evidence="1">
    <location>
        <begin position="1"/>
        <end position="81"/>
    </location>
</feature>
<dbReference type="EMBL" id="CP017305">
    <property type="protein sequence ID" value="AOS83064.1"/>
    <property type="molecule type" value="Genomic_DNA"/>
</dbReference>
<feature type="domain" description="OLD protein-like TOPRIM" evidence="2">
    <location>
        <begin position="401"/>
        <end position="468"/>
    </location>
</feature>
<dbReference type="KEGG" id="clz:BIU88_02225"/>
<keyword evidence="4" id="KW-1185">Reference proteome</keyword>
<evidence type="ECO:0000313" key="4">
    <source>
        <dbReference type="Proteomes" id="UP000095185"/>
    </source>
</evidence>
<dbReference type="SUPFAM" id="SSF52540">
    <property type="entry name" value="P-loop containing nucleoside triphosphate hydrolases"/>
    <property type="match status" value="1"/>
</dbReference>
<dbReference type="Pfam" id="PF20469">
    <property type="entry name" value="OLD-like_TOPRIM"/>
    <property type="match status" value="1"/>
</dbReference>
<dbReference type="PANTHER" id="PTHR43581">
    <property type="entry name" value="ATP/GTP PHOSPHATASE"/>
    <property type="match status" value="1"/>
</dbReference>
<dbReference type="InterPro" id="IPR034139">
    <property type="entry name" value="TOPRIM_OLD"/>
</dbReference>
<evidence type="ECO:0008006" key="5">
    <source>
        <dbReference type="Google" id="ProtNLM"/>
    </source>
</evidence>
<proteinExistence type="predicted"/>
<dbReference type="CDD" id="cd01026">
    <property type="entry name" value="TOPRIM_OLD"/>
    <property type="match status" value="1"/>
</dbReference>
<sequence>MYLSRIIIRNFRNFALLDVKLQNGVTCVIGENNSGKTNLLHALRLAIDTNLSSSYRALLPHDIHAEEDFEIPNQVLISVEFVGYKNSINDTALFGSCEVKEDLARIHYRFRPRREVREEIENGDRDPVGLSLSEDYHYELTGGGAADPTTVAWDEDLGGALRFGDLQAFHIEYLPALRDVKSSLHNSYESPLGRVLGVSKFDDTEKEALVSILREANSAIEKQPTIEAAGMAIKNAFSNTSGEAHEMGLKLGMSEPSFTSISRSLKILLSNGAISDFEPGRNGLGLNNILYISMILEYFERRAEAARASGQLLLIEEPEAHLHPQLQRVLYRSLADKSFQSILTTHSTHISSHAPLESYITLTTERGSSSSGCTLKEAAGLSDSETADLNRFLEATRSILLYARKVILVEGPSELFLIPALVKSVMNIDLDRYGISVVPIFGKHFKTYAKLFGPDALRKKCVIITDGDITIEDCEEGTQEDDPIEVSVDEYGLNEFLQVFKCPVTFERGMTVKGTLPMLLAALGECNYPKAVEAFEKGITDLETVTDNDVIQQKLAPLREKTLASAERCGKSRFAQIASKYTDRSFSLPKYIREAVEWIMEDE</sequence>
<dbReference type="OrthoDB" id="9792800at2"/>
<reference evidence="3" key="1">
    <citation type="submission" date="2016-09" db="EMBL/GenBank/DDBJ databases">
        <title>Genome sequence of Chlorobaculum limnaeum.</title>
        <authorList>
            <person name="Liu Z."/>
            <person name="Tank M."/>
            <person name="Bryant D.A."/>
        </authorList>
    </citation>
    <scope>NUCLEOTIDE SEQUENCE [LARGE SCALE GENOMIC DNA]</scope>
    <source>
        <strain evidence="3">DSM 1677</strain>
    </source>
</reference>
<dbReference type="InterPro" id="IPR041685">
    <property type="entry name" value="AAA_GajA/Old/RecF-like"/>
</dbReference>
<dbReference type="PANTHER" id="PTHR43581:SF2">
    <property type="entry name" value="EXCINUCLEASE ATPASE SUBUNIT"/>
    <property type="match status" value="1"/>
</dbReference>
<dbReference type="STRING" id="274537.BIU88_02225"/>
<dbReference type="Proteomes" id="UP000095185">
    <property type="component" value="Chromosome"/>
</dbReference>
<dbReference type="AlphaFoldDB" id="A0A1D8D444"/>
<evidence type="ECO:0000259" key="2">
    <source>
        <dbReference type="Pfam" id="PF20469"/>
    </source>
</evidence>
<dbReference type="RefSeq" id="WP_069808791.1">
    <property type="nucleotide sequence ID" value="NZ_CP017305.1"/>
</dbReference>
<dbReference type="Gene3D" id="3.40.50.300">
    <property type="entry name" value="P-loop containing nucleotide triphosphate hydrolases"/>
    <property type="match status" value="1"/>
</dbReference>
<dbReference type="Pfam" id="PF13175">
    <property type="entry name" value="AAA_15"/>
    <property type="match status" value="2"/>
</dbReference>
<organism evidence="3 4">
    <name type="scientific">Chlorobaculum limnaeum</name>
    <dbReference type="NCBI Taxonomy" id="274537"/>
    <lineage>
        <taxon>Bacteria</taxon>
        <taxon>Pseudomonadati</taxon>
        <taxon>Chlorobiota</taxon>
        <taxon>Chlorobiia</taxon>
        <taxon>Chlorobiales</taxon>
        <taxon>Chlorobiaceae</taxon>
        <taxon>Chlorobaculum</taxon>
    </lineage>
</organism>